<dbReference type="InterPro" id="IPR013108">
    <property type="entry name" value="Amidohydro_3"/>
</dbReference>
<dbReference type="InterPro" id="IPR032466">
    <property type="entry name" value="Metal_Hydrolase"/>
</dbReference>
<dbReference type="SUPFAM" id="SSF51556">
    <property type="entry name" value="Metallo-dependent hydrolases"/>
    <property type="match status" value="1"/>
</dbReference>
<keyword evidence="3" id="KW-1185">Reference proteome</keyword>
<dbReference type="RefSeq" id="WP_090476489.1">
    <property type="nucleotide sequence ID" value="NZ_FOWZ01000001.1"/>
</dbReference>
<evidence type="ECO:0000313" key="2">
    <source>
        <dbReference type="EMBL" id="SFO84021.1"/>
    </source>
</evidence>
<dbReference type="Gene3D" id="3.20.20.140">
    <property type="entry name" value="Metal-dependent hydrolases"/>
    <property type="match status" value="2"/>
</dbReference>
<dbReference type="PROSITE" id="PS51257">
    <property type="entry name" value="PROKAR_LIPOPROTEIN"/>
    <property type="match status" value="1"/>
</dbReference>
<protein>
    <submittedName>
        <fullName evidence="2">N-acyl-D-aspartate/D-glutamate deacylase</fullName>
    </submittedName>
</protein>
<evidence type="ECO:0000313" key="3">
    <source>
        <dbReference type="Proteomes" id="UP000199331"/>
    </source>
</evidence>
<dbReference type="EMBL" id="FOWZ01000001">
    <property type="protein sequence ID" value="SFO84021.1"/>
    <property type="molecule type" value="Genomic_DNA"/>
</dbReference>
<feature type="domain" description="Amidohydrolase 3" evidence="1">
    <location>
        <begin position="74"/>
        <end position="508"/>
    </location>
</feature>
<sequence>MKLGNAALPALAGILVGCQSLPDDAPRVPVDLLITGGTVYDGTGSPATADDLVISDGLVAYLGPDARTKYLPAREIDATGLVVAPGFIDPHTHAAGDLSSDGADRRANLPFAFQGITTVVVGNDGGGSPDVAAQAELAKAQGIGTNVAYLAGFGPIREEVLGKEDRAPDADEMSVMKARLRGAMCEGAWGFSAGLYYVPQAYSQTDEVVALARVASGLGGFYDTHMRDESTYNVTVTGALAETLEIGRRADIPVHIAHIKALGPAVWGHSAKMIEAIEDARASGQRVTADQYPWEASGTRISAALVPRSALEGGLDALRERFKEPASRAAIRAAMVDGIARRGGASKLLITGRLGEAEIDTGQTLQEYAEAAKVEPVDAAIAILMQGDARVASFNMSTADIAAFAVRDWVVTGSDGSSGHPRKYGSFPKAYRDLVLGEPGMDLARFIERSSGQTAKLIGLQDRGRLAPGMAADVVIFDPATFAPQATYQAPRELSVGVRHLFVNGEQVIAEGAYTGSLPGRPLLKRTACAQGNGDS</sequence>
<dbReference type="OrthoDB" id="9766983at2"/>
<dbReference type="PANTHER" id="PTHR11647:SF1">
    <property type="entry name" value="COLLAPSIN RESPONSE MEDIATOR PROTEIN"/>
    <property type="match status" value="1"/>
</dbReference>
<dbReference type="PANTHER" id="PTHR11647">
    <property type="entry name" value="HYDRANTOINASE/DIHYDROPYRIMIDINASE FAMILY MEMBER"/>
    <property type="match status" value="1"/>
</dbReference>
<proteinExistence type="predicted"/>
<dbReference type="SUPFAM" id="SSF51338">
    <property type="entry name" value="Composite domain of metallo-dependent hydrolases"/>
    <property type="match status" value="1"/>
</dbReference>
<evidence type="ECO:0000259" key="1">
    <source>
        <dbReference type="Pfam" id="PF07969"/>
    </source>
</evidence>
<dbReference type="InterPro" id="IPR011059">
    <property type="entry name" value="Metal-dep_hydrolase_composite"/>
</dbReference>
<accession>A0A1I5KHD6</accession>
<gene>
    <name evidence="2" type="ORF">SAMN04488060_0197</name>
</gene>
<dbReference type="GO" id="GO:0016812">
    <property type="term" value="F:hydrolase activity, acting on carbon-nitrogen (but not peptide) bonds, in cyclic amides"/>
    <property type="evidence" value="ECO:0007669"/>
    <property type="project" value="TreeGrafter"/>
</dbReference>
<organism evidence="2 3">
    <name type="scientific">Qipengyuania nanhaisediminis</name>
    <dbReference type="NCBI Taxonomy" id="604088"/>
    <lineage>
        <taxon>Bacteria</taxon>
        <taxon>Pseudomonadati</taxon>
        <taxon>Pseudomonadota</taxon>
        <taxon>Alphaproteobacteria</taxon>
        <taxon>Sphingomonadales</taxon>
        <taxon>Erythrobacteraceae</taxon>
        <taxon>Qipengyuania</taxon>
    </lineage>
</organism>
<reference evidence="3" key="1">
    <citation type="submission" date="2016-10" db="EMBL/GenBank/DDBJ databases">
        <authorList>
            <person name="Varghese N."/>
            <person name="Submissions S."/>
        </authorList>
    </citation>
    <scope>NUCLEOTIDE SEQUENCE [LARGE SCALE GENOMIC DNA]</scope>
    <source>
        <strain evidence="3">CGMCC 1.7715</strain>
    </source>
</reference>
<dbReference type="GO" id="GO:0005829">
    <property type="term" value="C:cytosol"/>
    <property type="evidence" value="ECO:0007669"/>
    <property type="project" value="TreeGrafter"/>
</dbReference>
<dbReference type="STRING" id="604088.SAMN04488060_0197"/>
<dbReference type="InterPro" id="IPR050378">
    <property type="entry name" value="Metallo-dep_Hydrolases_sf"/>
</dbReference>
<dbReference type="Proteomes" id="UP000199331">
    <property type="component" value="Unassembled WGS sequence"/>
</dbReference>
<dbReference type="AlphaFoldDB" id="A0A1I5KHD6"/>
<dbReference type="Pfam" id="PF07969">
    <property type="entry name" value="Amidohydro_3"/>
    <property type="match status" value="1"/>
</dbReference>
<name>A0A1I5KHD6_9SPHN</name>